<organism evidence="1 2">
    <name type="scientific">Athelia psychrophila</name>
    <dbReference type="NCBI Taxonomy" id="1759441"/>
    <lineage>
        <taxon>Eukaryota</taxon>
        <taxon>Fungi</taxon>
        <taxon>Dikarya</taxon>
        <taxon>Basidiomycota</taxon>
        <taxon>Agaricomycotina</taxon>
        <taxon>Agaricomycetes</taxon>
        <taxon>Agaricomycetidae</taxon>
        <taxon>Atheliales</taxon>
        <taxon>Atheliaceae</taxon>
        <taxon>Athelia</taxon>
    </lineage>
</organism>
<evidence type="ECO:0000313" key="1">
    <source>
        <dbReference type="EMBL" id="KZP15686.1"/>
    </source>
</evidence>
<name>A0A166EEN9_9AGAM</name>
<reference evidence="1 2" key="1">
    <citation type="journal article" date="2016" name="Mol. Biol. Evol.">
        <title>Comparative Genomics of Early-Diverging Mushroom-Forming Fungi Provides Insights into the Origins of Lignocellulose Decay Capabilities.</title>
        <authorList>
            <person name="Nagy L.G."/>
            <person name="Riley R."/>
            <person name="Tritt A."/>
            <person name="Adam C."/>
            <person name="Daum C."/>
            <person name="Floudas D."/>
            <person name="Sun H."/>
            <person name="Yadav J.S."/>
            <person name="Pangilinan J."/>
            <person name="Larsson K.H."/>
            <person name="Matsuura K."/>
            <person name="Barry K."/>
            <person name="Labutti K."/>
            <person name="Kuo R."/>
            <person name="Ohm R.A."/>
            <person name="Bhattacharya S.S."/>
            <person name="Shirouzu T."/>
            <person name="Yoshinaga Y."/>
            <person name="Martin F.M."/>
            <person name="Grigoriev I.V."/>
            <person name="Hibbett D.S."/>
        </authorList>
    </citation>
    <scope>NUCLEOTIDE SEQUENCE [LARGE SCALE GENOMIC DNA]</scope>
    <source>
        <strain evidence="1 2">CBS 109695</strain>
    </source>
</reference>
<keyword evidence="2" id="KW-1185">Reference proteome</keyword>
<sequence length="152" mass="17049">MIHYVEWELAYWHGHSHTSTGTRILAQTLVRAYSARARARHNWHGQLLQAAGARLIELAGTSESAGSLLGSRAREREGTGTGSIFIQYLLTSRRGTESTFPSCQHELEHSLLPLSNQQGHGADPPKVGRHEWPNFAYFSRRSTRADDIKTWA</sequence>
<dbReference type="EMBL" id="KV417601">
    <property type="protein sequence ID" value="KZP15686.1"/>
    <property type="molecule type" value="Genomic_DNA"/>
</dbReference>
<protein>
    <submittedName>
        <fullName evidence="1">Uncharacterized protein</fullName>
    </submittedName>
</protein>
<gene>
    <name evidence="1" type="ORF">FIBSPDRAFT_934997</name>
</gene>
<dbReference type="AlphaFoldDB" id="A0A166EEN9"/>
<accession>A0A166EEN9</accession>
<dbReference type="Proteomes" id="UP000076532">
    <property type="component" value="Unassembled WGS sequence"/>
</dbReference>
<proteinExistence type="predicted"/>
<evidence type="ECO:0000313" key="2">
    <source>
        <dbReference type="Proteomes" id="UP000076532"/>
    </source>
</evidence>